<dbReference type="EMBL" id="NWVC01000005">
    <property type="protein sequence ID" value="PCG13907.1"/>
    <property type="molecule type" value="Genomic_DNA"/>
</dbReference>
<evidence type="ECO:0000313" key="2">
    <source>
        <dbReference type="Proteomes" id="UP000218323"/>
    </source>
</evidence>
<accession>A0A2A4I4J3</accession>
<proteinExistence type="predicted"/>
<gene>
    <name evidence="1" type="ORF">COA07_11325</name>
</gene>
<dbReference type="AlphaFoldDB" id="A0A2A4I4J3"/>
<evidence type="ECO:0000313" key="1">
    <source>
        <dbReference type="EMBL" id="PCG13907.1"/>
    </source>
</evidence>
<dbReference type="Proteomes" id="UP000218323">
    <property type="component" value="Unassembled WGS sequence"/>
</dbReference>
<keyword evidence="2" id="KW-1185">Reference proteome</keyword>
<comment type="caution">
    <text evidence="1">The sequence shown here is derived from an EMBL/GenBank/DDBJ whole genome shotgun (WGS) entry which is preliminary data.</text>
</comment>
<protein>
    <submittedName>
        <fullName evidence="1">Uncharacterized protein</fullName>
    </submittedName>
</protein>
<dbReference type="RefSeq" id="WP_066710580.1">
    <property type="nucleotide sequence ID" value="NZ_JBHIWA010000020.1"/>
</dbReference>
<sequence>MDRQPDYRRPRIVVAAMALGLLALSQRETPVVGTISIDVDAAHAPQIAATLAPPLDRVAMVMIDIGGRLIR</sequence>
<reference evidence="1 2" key="1">
    <citation type="submission" date="2017-09" db="EMBL/GenBank/DDBJ databases">
        <title>Sphingomonas adhaesiva DSM 7418, whole genome shotgun sequence.</title>
        <authorList>
            <person name="Feng G."/>
            <person name="Zhu H."/>
        </authorList>
    </citation>
    <scope>NUCLEOTIDE SEQUENCE [LARGE SCALE GENOMIC DNA]</scope>
    <source>
        <strain evidence="1 2">DSM 7418</strain>
    </source>
</reference>
<organism evidence="1 2">
    <name type="scientific">Sphingomonas adhaesiva</name>
    <dbReference type="NCBI Taxonomy" id="28212"/>
    <lineage>
        <taxon>Bacteria</taxon>
        <taxon>Pseudomonadati</taxon>
        <taxon>Pseudomonadota</taxon>
        <taxon>Alphaproteobacteria</taxon>
        <taxon>Sphingomonadales</taxon>
        <taxon>Sphingomonadaceae</taxon>
        <taxon>Sphingomonas</taxon>
    </lineage>
</organism>
<name>A0A2A4I4J3_9SPHN</name>